<comment type="caution">
    <text evidence="1">The sequence shown here is derived from an EMBL/GenBank/DDBJ whole genome shotgun (WGS) entry which is preliminary data.</text>
</comment>
<accession>A0A430QG30</accession>
<dbReference type="STRING" id="6184.A0A430QG30"/>
<gene>
    <name evidence="1" type="ORF">DC041_0005630</name>
</gene>
<dbReference type="EMBL" id="QMKO01001777">
    <property type="protein sequence ID" value="RTG86634.1"/>
    <property type="molecule type" value="Genomic_DNA"/>
</dbReference>
<organism evidence="1 2">
    <name type="scientific">Schistosoma bovis</name>
    <name type="common">Blood fluke</name>
    <dbReference type="NCBI Taxonomy" id="6184"/>
    <lineage>
        <taxon>Eukaryota</taxon>
        <taxon>Metazoa</taxon>
        <taxon>Spiralia</taxon>
        <taxon>Lophotrochozoa</taxon>
        <taxon>Platyhelminthes</taxon>
        <taxon>Trematoda</taxon>
        <taxon>Digenea</taxon>
        <taxon>Strigeidida</taxon>
        <taxon>Schistosomatoidea</taxon>
        <taxon>Schistosomatidae</taxon>
        <taxon>Schistosoma</taxon>
    </lineage>
</organism>
<dbReference type="AlphaFoldDB" id="A0A430QG30"/>
<evidence type="ECO:0000313" key="1">
    <source>
        <dbReference type="EMBL" id="RTG86634.1"/>
    </source>
</evidence>
<keyword evidence="2" id="KW-1185">Reference proteome</keyword>
<sequence>MTYASIVNRECERFLLQEMSADQFKCIIFVCELQSAVDAVIRTWILARIEQNHNISLQSISEECQRLVNLKHYTNLVGRNGEHAEVNVLRKSFNRHICLRSRYEFYLSEFMLFHC</sequence>
<dbReference type="Proteomes" id="UP000290809">
    <property type="component" value="Unassembled WGS sequence"/>
</dbReference>
<reference evidence="1 2" key="1">
    <citation type="journal article" date="2019" name="PLoS Pathog.">
        <title>Genome sequence of the bovine parasite Schistosoma bovis Tanzania.</title>
        <authorList>
            <person name="Oey H."/>
            <person name="Zakrzewski M."/>
            <person name="Gobert G."/>
            <person name="Gravermann K."/>
            <person name="Stoye J."/>
            <person name="Jones M."/>
            <person name="Mcmanus D."/>
            <person name="Krause L."/>
        </authorList>
    </citation>
    <scope>NUCLEOTIDE SEQUENCE [LARGE SCALE GENOMIC DNA]</scope>
    <source>
        <strain evidence="1 2">TAN1997</strain>
    </source>
</reference>
<proteinExistence type="predicted"/>
<evidence type="ECO:0000313" key="2">
    <source>
        <dbReference type="Proteomes" id="UP000290809"/>
    </source>
</evidence>
<name>A0A430QG30_SCHBO</name>
<protein>
    <submittedName>
        <fullName evidence="1">Uncharacterized protein</fullName>
    </submittedName>
</protein>